<evidence type="ECO:0000256" key="3">
    <source>
        <dbReference type="PIRSR" id="PIRSR000103-1"/>
    </source>
</evidence>
<organism evidence="6 7">
    <name type="scientific">Legionella massiliensis</name>
    <dbReference type="NCBI Taxonomy" id="1034943"/>
    <lineage>
        <taxon>Bacteria</taxon>
        <taxon>Pseudomonadati</taxon>
        <taxon>Pseudomonadota</taxon>
        <taxon>Gammaproteobacteria</taxon>
        <taxon>Legionellales</taxon>
        <taxon>Legionellaceae</taxon>
        <taxon>Legionella</taxon>
    </lineage>
</organism>
<evidence type="ECO:0000259" key="4">
    <source>
        <dbReference type="Pfam" id="PF03446"/>
    </source>
</evidence>
<evidence type="ECO:0000313" key="6">
    <source>
        <dbReference type="EMBL" id="CDZ76602.1"/>
    </source>
</evidence>
<dbReference type="InterPro" id="IPR015815">
    <property type="entry name" value="HIBADH-related"/>
</dbReference>
<dbReference type="Pfam" id="PF14833">
    <property type="entry name" value="NAD_binding_11"/>
    <property type="match status" value="1"/>
</dbReference>
<keyword evidence="1" id="KW-0560">Oxidoreductase</keyword>
<name>A0A078KUD4_9GAMM</name>
<dbReference type="eggNOG" id="COG2084">
    <property type="taxonomic scope" value="Bacteria"/>
</dbReference>
<protein>
    <submittedName>
        <fullName evidence="6">3-hydroxyisobutyrate dehydrogenase</fullName>
    </submittedName>
</protein>
<feature type="domain" description="3-hydroxyisobutyrate dehydrogenase-like NAD-binding" evidence="5">
    <location>
        <begin position="164"/>
        <end position="280"/>
    </location>
</feature>
<dbReference type="GO" id="GO:0016491">
    <property type="term" value="F:oxidoreductase activity"/>
    <property type="evidence" value="ECO:0007669"/>
    <property type="project" value="UniProtKB-KW"/>
</dbReference>
<dbReference type="InterPro" id="IPR013328">
    <property type="entry name" value="6PGD_dom2"/>
</dbReference>
<dbReference type="RefSeq" id="WP_043873105.1">
    <property type="nucleotide sequence ID" value="NZ_CCVW01000001.1"/>
</dbReference>
<feature type="domain" description="6-phosphogluconate dehydrogenase NADP-binding" evidence="4">
    <location>
        <begin position="2"/>
        <end position="155"/>
    </location>
</feature>
<evidence type="ECO:0000256" key="1">
    <source>
        <dbReference type="ARBA" id="ARBA00023002"/>
    </source>
</evidence>
<dbReference type="GO" id="GO:0051287">
    <property type="term" value="F:NAD binding"/>
    <property type="evidence" value="ECO:0007669"/>
    <property type="project" value="InterPro"/>
</dbReference>
<dbReference type="Proteomes" id="UP000044071">
    <property type="component" value="Unassembled WGS sequence"/>
</dbReference>
<dbReference type="InterPro" id="IPR008927">
    <property type="entry name" value="6-PGluconate_DH-like_C_sf"/>
</dbReference>
<dbReference type="GO" id="GO:0050661">
    <property type="term" value="F:NADP binding"/>
    <property type="evidence" value="ECO:0007669"/>
    <property type="project" value="InterPro"/>
</dbReference>
<accession>A0A078KUD4</accession>
<proteinExistence type="predicted"/>
<dbReference type="Gene3D" id="1.10.1040.10">
    <property type="entry name" value="N-(1-d-carboxylethyl)-l-norvaline Dehydrogenase, domain 2"/>
    <property type="match status" value="1"/>
</dbReference>
<gene>
    <name evidence="6" type="primary">mmsB_2</name>
    <name evidence="6" type="ORF">BN59_00876</name>
</gene>
<evidence type="ECO:0000256" key="2">
    <source>
        <dbReference type="ARBA" id="ARBA00023027"/>
    </source>
</evidence>
<dbReference type="PANTHER" id="PTHR43580:SF2">
    <property type="entry name" value="CYTOKINE-LIKE NUCLEAR FACTOR N-PAC"/>
    <property type="match status" value="1"/>
</dbReference>
<evidence type="ECO:0000313" key="7">
    <source>
        <dbReference type="Proteomes" id="UP000044071"/>
    </source>
</evidence>
<dbReference type="InterPro" id="IPR051265">
    <property type="entry name" value="HIBADH-related_NP60_sf"/>
</dbReference>
<dbReference type="SUPFAM" id="SSF48179">
    <property type="entry name" value="6-phosphogluconate dehydrogenase C-terminal domain-like"/>
    <property type="match status" value="1"/>
</dbReference>
<dbReference type="Gene3D" id="3.40.50.720">
    <property type="entry name" value="NAD(P)-binding Rossmann-like Domain"/>
    <property type="match status" value="1"/>
</dbReference>
<dbReference type="AlphaFoldDB" id="A0A078KUD4"/>
<dbReference type="SUPFAM" id="SSF51735">
    <property type="entry name" value="NAD(P)-binding Rossmann-fold domains"/>
    <property type="match status" value="1"/>
</dbReference>
<dbReference type="EMBL" id="CCSB01000001">
    <property type="protein sequence ID" value="CDZ76602.1"/>
    <property type="molecule type" value="Genomic_DNA"/>
</dbReference>
<dbReference type="InterPro" id="IPR029154">
    <property type="entry name" value="HIBADH-like_NADP-bd"/>
</dbReference>
<dbReference type="OrthoDB" id="9786703at2"/>
<feature type="active site" evidence="3">
    <location>
        <position position="168"/>
    </location>
</feature>
<keyword evidence="2" id="KW-0520">NAD</keyword>
<evidence type="ECO:0000259" key="5">
    <source>
        <dbReference type="Pfam" id="PF14833"/>
    </source>
</evidence>
<reference evidence="6 7" key="1">
    <citation type="submission" date="2014-06" db="EMBL/GenBank/DDBJ databases">
        <authorList>
            <person name="Urmite Genomes Urmite Genomes"/>
        </authorList>
    </citation>
    <scope>NUCLEOTIDE SEQUENCE [LARGE SCALE GENOMIC DNA]</scope>
</reference>
<dbReference type="InterPro" id="IPR036291">
    <property type="entry name" value="NAD(P)-bd_dom_sf"/>
</dbReference>
<dbReference type="Pfam" id="PF03446">
    <property type="entry name" value="NAD_binding_2"/>
    <property type="match status" value="1"/>
</dbReference>
<dbReference type="PIRSF" id="PIRSF000103">
    <property type="entry name" value="HIBADH"/>
    <property type="match status" value="1"/>
</dbReference>
<keyword evidence="7" id="KW-1185">Reference proteome</keyword>
<dbReference type="InterPro" id="IPR006115">
    <property type="entry name" value="6PGDH_NADP-bd"/>
</dbReference>
<dbReference type="PANTHER" id="PTHR43580">
    <property type="entry name" value="OXIDOREDUCTASE GLYR1-RELATED"/>
    <property type="match status" value="1"/>
</dbReference>
<dbReference type="STRING" id="1034943.BN59_00876"/>
<sequence>MKVSLIGLGKMGTVLAQRLLQADFDLTVFNRTAEKMLPLIEAGAKGAKTIEETVRDAEIVITCLLDDQAVLEIANNFAPLMQPQAIHVGTSTIMPETSKKLTELHQLYGNTYLAANVLGVPKAAARGELTTIVAGATEAIEQCKPLFAAYSIKVIPVGSEPYQANVMKICMNYFLVTAIEAMSELYTFAEKSQLDTSMLNTMFHSIFAHPAFQLYVDKIKERSFDDVNFDMKGGLKDISLFQQAFAQKGVVPGIANVIKDKFIIAMAHQMENKDWSAIAEITRLQANLK</sequence>